<evidence type="ECO:0000256" key="9">
    <source>
        <dbReference type="ARBA" id="ARBA00022824"/>
    </source>
</evidence>
<evidence type="ECO:0000256" key="10">
    <source>
        <dbReference type="ARBA" id="ARBA00022989"/>
    </source>
</evidence>
<dbReference type="Pfam" id="PF15924">
    <property type="entry name" value="ALG11_N"/>
    <property type="match status" value="1"/>
</dbReference>
<dbReference type="CDD" id="cd03806">
    <property type="entry name" value="GT4_ALG11-like"/>
    <property type="match status" value="1"/>
</dbReference>
<evidence type="ECO:0000256" key="13">
    <source>
        <dbReference type="ARBA" id="ARBA00045128"/>
    </source>
</evidence>
<dbReference type="InterPro" id="IPR001296">
    <property type="entry name" value="Glyco_trans_1"/>
</dbReference>
<evidence type="ECO:0000256" key="14">
    <source>
        <dbReference type="RuleBase" id="RU367051"/>
    </source>
</evidence>
<evidence type="ECO:0000256" key="8">
    <source>
        <dbReference type="ARBA" id="ARBA00022692"/>
    </source>
</evidence>
<evidence type="ECO:0000256" key="1">
    <source>
        <dbReference type="ARBA" id="ARBA00004389"/>
    </source>
</evidence>
<dbReference type="InterPro" id="IPR031814">
    <property type="entry name" value="ALG11_N"/>
</dbReference>
<sequence length="568" mass="64444">MYRTEDILDDFERKIVVRLPKKPGGCNSSIHFAKKRSSKGFKGGKTIGLFHPYCNAGGGGEKVLWCAVRALQLKYPESKLVVYTGDVDTTTSDILRQCRNKLNIDIPGHIEFVYLHRRRWVEADMYPWFTLLGQSLGSVVLGFEALAAFTPDIYIDTMGYAFTLPLFKYFGGCQVASYVHYPTITCDMVSRVQIRVSAHNNRAMIANSATLTAGKLAYYKLFAWMYRLVGCCSDTIMVNSSWTQAHINELWECPGKTYRVYPPCDVNDFKAISMLVDKDKKFGAGKTIKIISLGQFRPEKDHPLQLHALHRLRDILPVELWDNIKLVIIGSCRNEDDQRRVLSLKDLCKELSLEGNVVFRVNITYEELKQELGEGTIGLHTMWNEHFGIGIVELMAAGLIMVAHRSGGPLMDIIQETEGSRNGFLASNKEEYAEAFAAIVKMSPQERQIIRDSARASVDRFSVQEFEIKHRNRHCENSARLVDFVSMVIRPQEDCIGMLRDYSDRSILGHMIANAAIRGTGQDLIWPINQWMDVRMVSAEIVMEERSDHALLLPARDCTVLVKRAEQN</sequence>
<proteinExistence type="inferred from homology"/>
<accession>A0A7R9EU37</accession>
<dbReference type="SUPFAM" id="SSF53756">
    <property type="entry name" value="UDP-Glycosyltransferase/glycogen phosphorylase"/>
    <property type="match status" value="1"/>
</dbReference>
<dbReference type="GO" id="GO:0005789">
    <property type="term" value="C:endoplasmic reticulum membrane"/>
    <property type="evidence" value="ECO:0007669"/>
    <property type="project" value="UniProtKB-SubCell"/>
</dbReference>
<evidence type="ECO:0000256" key="4">
    <source>
        <dbReference type="ARBA" id="ARBA00012645"/>
    </source>
</evidence>
<evidence type="ECO:0000313" key="17">
    <source>
        <dbReference type="EMBL" id="CAD7441433.1"/>
    </source>
</evidence>
<evidence type="ECO:0000256" key="2">
    <source>
        <dbReference type="ARBA" id="ARBA00004922"/>
    </source>
</evidence>
<name>A0A7R9EU37_9NEOP</name>
<comment type="pathway">
    <text evidence="2 14">Protein modification; protein glycosylation.</text>
</comment>
<evidence type="ECO:0000256" key="3">
    <source>
        <dbReference type="ARBA" id="ARBA00009481"/>
    </source>
</evidence>
<comment type="function">
    <text evidence="13">GDP-Man:Man(3)GlcNAc(2)-PP-Dol alpha-1,2-mannosyltransferase that operates in the biosynthetic pathway of dolichol-linked oligosaccharides, the glycan precursors employed in protein asparagine (N)-glycosylation. The assembly of dolichol-linked oligosaccharides begins on the cytosolic side of the endoplasmic reticulum membrane and finishes in its lumen. The sequential addition of sugars to dolichol pyrophosphate produces dolichol-linked oligosaccharides containing fourteen sugars, including two GlcNAcs, nine mannoses and three glucoses. Once assembled, the oligosaccharide is transferred from the lipid to nascent proteins by oligosaccharyltransferases. Catalyzes, on the cytoplasmic face of the endoplasmic reticulum, the addition of the fourth and fifth mannose residues to the dolichol-linked oligosaccharide chain, to produce Man(5)GlcNAc(2)-PP-dolichol core oligosaccharide. Man(5)GlcNAc(2)-PP-dolichol is a substrate for ALG3, the following enzyme in the biosynthetic pathway.</text>
</comment>
<evidence type="ECO:0000256" key="11">
    <source>
        <dbReference type="ARBA" id="ARBA00023136"/>
    </source>
</evidence>
<dbReference type="PANTHER" id="PTHR45919:SF1">
    <property type="entry name" value="GDP-MAN:MAN(3)GLCNAC(2)-PP-DOL ALPHA-1,2-MANNOSYLTRANSFERASE"/>
    <property type="match status" value="1"/>
</dbReference>
<dbReference type="GO" id="GO:0006487">
    <property type="term" value="P:protein N-linked glycosylation"/>
    <property type="evidence" value="ECO:0007669"/>
    <property type="project" value="TreeGrafter"/>
</dbReference>
<dbReference type="UniPathway" id="UPA00378"/>
<protein>
    <recommendedName>
        <fullName evidence="5 14">GDP-Man:Man(3)GlcNAc(2)-PP-Dol alpha-1,2-mannosyltransferase</fullName>
        <ecNumber evidence="4 14">2.4.1.131</ecNumber>
    </recommendedName>
</protein>
<evidence type="ECO:0000256" key="5">
    <source>
        <dbReference type="ARBA" id="ARBA00022018"/>
    </source>
</evidence>
<evidence type="ECO:0000256" key="7">
    <source>
        <dbReference type="ARBA" id="ARBA00022679"/>
    </source>
</evidence>
<dbReference type="EMBL" id="OD565311">
    <property type="protein sequence ID" value="CAD7441433.1"/>
    <property type="molecule type" value="Genomic_DNA"/>
</dbReference>
<comment type="subcellular location">
    <subcellularLocation>
        <location evidence="1">Endoplasmic reticulum membrane</location>
        <topology evidence="1">Single-pass membrane protein</topology>
    </subcellularLocation>
</comment>
<keyword evidence="10" id="KW-1133">Transmembrane helix</keyword>
<dbReference type="Pfam" id="PF00534">
    <property type="entry name" value="Glycos_transf_1"/>
    <property type="match status" value="1"/>
</dbReference>
<dbReference type="EC" id="2.4.1.131" evidence="4 14"/>
<gene>
    <name evidence="17" type="ORF">TBIB3V08_LOCUS3901</name>
</gene>
<comment type="similarity">
    <text evidence="3 14">Belongs to the glycosyltransferase group 1 family. Glycosyltransferase 4 subfamily.</text>
</comment>
<comment type="catalytic activity">
    <reaction evidence="12 14">
        <text>an alpha-D-Man-(1-&gt;3)-[alpha-D-Man-(1-&gt;6)]-beta-D-Man-(1-&gt;4)-beta-D-GlcNAc-(1-&gt;4)-alpha-D-GlcNAc-diphospho-di-trans,poly-cis-dolichol + 2 GDP-alpha-D-mannose = an alpha-D-Man-(1-&gt;2)-alpha-D-Man-(1-&gt;2)-alpha-D-Man-(1-&gt;3)-[alpha-D-Man-(1-&gt;6)]-beta-D-Man-(1-&gt;4)-beta-D-GlcNAc-(1-&gt;4)-alpha-D-GlcNAc-diphospho-di-trans,poly-cis-dolichol + 2 GDP + 2 H(+)</text>
        <dbReference type="Rhea" id="RHEA:29523"/>
        <dbReference type="Rhea" id="RHEA-COMP:19515"/>
        <dbReference type="Rhea" id="RHEA-COMP:19516"/>
        <dbReference type="ChEBI" id="CHEBI:15378"/>
        <dbReference type="ChEBI" id="CHEBI:57527"/>
        <dbReference type="ChEBI" id="CHEBI:58189"/>
        <dbReference type="ChEBI" id="CHEBI:132511"/>
        <dbReference type="ChEBI" id="CHEBI:132515"/>
        <dbReference type="EC" id="2.4.1.131"/>
    </reaction>
    <physiologicalReaction direction="left-to-right" evidence="12 14">
        <dbReference type="Rhea" id="RHEA:29524"/>
    </physiologicalReaction>
</comment>
<dbReference type="GO" id="GO:0004377">
    <property type="term" value="F:GDP-Man:Man(3)GlcNAc(2)-PP-Dol alpha-1,2-mannosyltransferase activity"/>
    <property type="evidence" value="ECO:0007669"/>
    <property type="project" value="UniProtKB-UniRule"/>
</dbReference>
<evidence type="ECO:0000256" key="6">
    <source>
        <dbReference type="ARBA" id="ARBA00022676"/>
    </source>
</evidence>
<keyword evidence="7 14" id="KW-0808">Transferase</keyword>
<organism evidence="17">
    <name type="scientific">Timema bartmani</name>
    <dbReference type="NCBI Taxonomy" id="61472"/>
    <lineage>
        <taxon>Eukaryota</taxon>
        <taxon>Metazoa</taxon>
        <taxon>Ecdysozoa</taxon>
        <taxon>Arthropoda</taxon>
        <taxon>Hexapoda</taxon>
        <taxon>Insecta</taxon>
        <taxon>Pterygota</taxon>
        <taxon>Neoptera</taxon>
        <taxon>Polyneoptera</taxon>
        <taxon>Phasmatodea</taxon>
        <taxon>Timematodea</taxon>
        <taxon>Timematoidea</taxon>
        <taxon>Timematidae</taxon>
        <taxon>Timema</taxon>
    </lineage>
</organism>
<evidence type="ECO:0000259" key="15">
    <source>
        <dbReference type="Pfam" id="PF00534"/>
    </source>
</evidence>
<dbReference type="Gene3D" id="3.40.50.2000">
    <property type="entry name" value="Glycogen Phosphorylase B"/>
    <property type="match status" value="1"/>
</dbReference>
<keyword evidence="9 14" id="KW-0256">Endoplasmic reticulum</keyword>
<evidence type="ECO:0000256" key="12">
    <source>
        <dbReference type="ARBA" id="ARBA00045065"/>
    </source>
</evidence>
<dbReference type="PANTHER" id="PTHR45919">
    <property type="entry name" value="GDP-MAN:MAN(3)GLCNAC(2)-PP-DOL ALPHA-1,2-MANNOSYLTRANSFERASE"/>
    <property type="match status" value="1"/>
</dbReference>
<dbReference type="AlphaFoldDB" id="A0A7R9EU37"/>
<reference evidence="17" key="1">
    <citation type="submission" date="2020-11" db="EMBL/GenBank/DDBJ databases">
        <authorList>
            <person name="Tran Van P."/>
        </authorList>
    </citation>
    <scope>NUCLEOTIDE SEQUENCE</scope>
</reference>
<keyword evidence="6 14" id="KW-0328">Glycosyltransferase</keyword>
<evidence type="ECO:0000259" key="16">
    <source>
        <dbReference type="Pfam" id="PF15924"/>
    </source>
</evidence>
<feature type="domain" description="ALG11 mannosyltransferase N-terminal" evidence="16">
    <location>
        <begin position="45"/>
        <end position="251"/>
    </location>
</feature>
<feature type="domain" description="Glycosyl transferase family 1" evidence="15">
    <location>
        <begin position="283"/>
        <end position="451"/>
    </location>
</feature>
<dbReference type="InterPro" id="IPR038013">
    <property type="entry name" value="ALG11"/>
</dbReference>
<keyword evidence="11" id="KW-0472">Membrane</keyword>
<keyword evidence="8" id="KW-0812">Transmembrane</keyword>